<name>A0A6G1F2T8_9ORYZ</name>
<dbReference type="EMBL" id="SPHZ02000001">
    <property type="protein sequence ID" value="KAF0931155.1"/>
    <property type="molecule type" value="Genomic_DNA"/>
</dbReference>
<sequence length="89" mass="9167">MRGGGKGKGRQSGAPAPGPTPPATAPPGGSWPSFYRPWSGSISMWPRTRPPLAPLPAPPPQPQALVAGTQGQWVAPSGYYYPTTSMAPS</sequence>
<gene>
    <name evidence="2" type="ORF">E2562_002512</name>
</gene>
<feature type="compositionally biased region" description="Pro residues" evidence="1">
    <location>
        <begin position="48"/>
        <end position="62"/>
    </location>
</feature>
<dbReference type="Proteomes" id="UP000479710">
    <property type="component" value="Unassembled WGS sequence"/>
</dbReference>
<evidence type="ECO:0000313" key="2">
    <source>
        <dbReference type="EMBL" id="KAF0931155.1"/>
    </source>
</evidence>
<dbReference type="AlphaFoldDB" id="A0A6G1F2T8"/>
<evidence type="ECO:0000313" key="3">
    <source>
        <dbReference type="Proteomes" id="UP000479710"/>
    </source>
</evidence>
<feature type="compositionally biased region" description="Pro residues" evidence="1">
    <location>
        <begin position="16"/>
        <end position="25"/>
    </location>
</feature>
<comment type="caution">
    <text evidence="2">The sequence shown here is derived from an EMBL/GenBank/DDBJ whole genome shotgun (WGS) entry which is preliminary data.</text>
</comment>
<evidence type="ECO:0000256" key="1">
    <source>
        <dbReference type="SAM" id="MobiDB-lite"/>
    </source>
</evidence>
<feature type="region of interest" description="Disordered" evidence="1">
    <location>
        <begin position="45"/>
        <end position="65"/>
    </location>
</feature>
<protein>
    <submittedName>
        <fullName evidence="2">Uncharacterized protein</fullName>
    </submittedName>
</protein>
<organism evidence="2 3">
    <name type="scientific">Oryza meyeriana var. granulata</name>
    <dbReference type="NCBI Taxonomy" id="110450"/>
    <lineage>
        <taxon>Eukaryota</taxon>
        <taxon>Viridiplantae</taxon>
        <taxon>Streptophyta</taxon>
        <taxon>Embryophyta</taxon>
        <taxon>Tracheophyta</taxon>
        <taxon>Spermatophyta</taxon>
        <taxon>Magnoliopsida</taxon>
        <taxon>Liliopsida</taxon>
        <taxon>Poales</taxon>
        <taxon>Poaceae</taxon>
        <taxon>BOP clade</taxon>
        <taxon>Oryzoideae</taxon>
        <taxon>Oryzeae</taxon>
        <taxon>Oryzinae</taxon>
        <taxon>Oryza</taxon>
        <taxon>Oryza meyeriana</taxon>
    </lineage>
</organism>
<reference evidence="2 3" key="1">
    <citation type="submission" date="2019-11" db="EMBL/GenBank/DDBJ databases">
        <title>Whole genome sequence of Oryza granulata.</title>
        <authorList>
            <person name="Li W."/>
        </authorList>
    </citation>
    <scope>NUCLEOTIDE SEQUENCE [LARGE SCALE GENOMIC DNA]</scope>
    <source>
        <strain evidence="3">cv. Menghai</strain>
        <tissue evidence="2">Leaf</tissue>
    </source>
</reference>
<feature type="region of interest" description="Disordered" evidence="1">
    <location>
        <begin position="1"/>
        <end position="33"/>
    </location>
</feature>
<accession>A0A6G1F2T8</accession>
<proteinExistence type="predicted"/>
<keyword evidence="3" id="KW-1185">Reference proteome</keyword>